<dbReference type="Proteomes" id="UP000823749">
    <property type="component" value="Chromosome 12"/>
</dbReference>
<name>A0AAV6HZ18_9ERIC</name>
<dbReference type="EMBL" id="JACTNZ010000012">
    <property type="protein sequence ID" value="KAG5520543.1"/>
    <property type="molecule type" value="Genomic_DNA"/>
</dbReference>
<feature type="chain" id="PRO_5043933060" evidence="1">
    <location>
        <begin position="25"/>
        <end position="113"/>
    </location>
</feature>
<evidence type="ECO:0000313" key="2">
    <source>
        <dbReference type="EMBL" id="KAG5520543.1"/>
    </source>
</evidence>
<feature type="signal peptide" evidence="1">
    <location>
        <begin position="1"/>
        <end position="24"/>
    </location>
</feature>
<reference evidence="2" key="1">
    <citation type="submission" date="2020-08" db="EMBL/GenBank/DDBJ databases">
        <title>Plant Genome Project.</title>
        <authorList>
            <person name="Zhang R.-G."/>
        </authorList>
    </citation>
    <scope>NUCLEOTIDE SEQUENCE</scope>
    <source>
        <strain evidence="2">WSP0</strain>
        <tissue evidence="2">Leaf</tissue>
    </source>
</reference>
<protein>
    <submittedName>
        <fullName evidence="2">Uncharacterized protein</fullName>
    </submittedName>
</protein>
<dbReference type="AlphaFoldDB" id="A0AAV6HZ18"/>
<keyword evidence="3" id="KW-1185">Reference proteome</keyword>
<comment type="caution">
    <text evidence="2">The sequence shown here is derived from an EMBL/GenBank/DDBJ whole genome shotgun (WGS) entry which is preliminary data.</text>
</comment>
<evidence type="ECO:0000313" key="3">
    <source>
        <dbReference type="Proteomes" id="UP000823749"/>
    </source>
</evidence>
<accession>A0AAV6HZ18</accession>
<keyword evidence="1" id="KW-0732">Signal</keyword>
<proteinExistence type="predicted"/>
<gene>
    <name evidence="2" type="ORF">RHGRI_033201</name>
</gene>
<organism evidence="2 3">
    <name type="scientific">Rhododendron griersonianum</name>
    <dbReference type="NCBI Taxonomy" id="479676"/>
    <lineage>
        <taxon>Eukaryota</taxon>
        <taxon>Viridiplantae</taxon>
        <taxon>Streptophyta</taxon>
        <taxon>Embryophyta</taxon>
        <taxon>Tracheophyta</taxon>
        <taxon>Spermatophyta</taxon>
        <taxon>Magnoliopsida</taxon>
        <taxon>eudicotyledons</taxon>
        <taxon>Gunneridae</taxon>
        <taxon>Pentapetalae</taxon>
        <taxon>asterids</taxon>
        <taxon>Ericales</taxon>
        <taxon>Ericaceae</taxon>
        <taxon>Ericoideae</taxon>
        <taxon>Rhodoreae</taxon>
        <taxon>Rhododendron</taxon>
    </lineage>
</organism>
<sequence>MFDGPEIWVFLMWSIPLVVSVIQAVRQPIAEDVIHRSVDALCGFVSGKLGRLLRFASQKKPQVSRTLIPCDSNNHPSALNREKAIKPSMWSLRIPMLHMHPPTKWNAHNHITE</sequence>
<evidence type="ECO:0000256" key="1">
    <source>
        <dbReference type="SAM" id="SignalP"/>
    </source>
</evidence>